<dbReference type="Proteomes" id="UP001396334">
    <property type="component" value="Unassembled WGS sequence"/>
</dbReference>
<feature type="region of interest" description="Disordered" evidence="2">
    <location>
        <begin position="1"/>
        <end position="21"/>
    </location>
</feature>
<sequence length="234" mass="26798">MTRAHFHPHPHPLGISNTATDSVPVSNPKQHYWVLHSKSKEVNLKHQAPTATEKMETASLAEELSGLRKKMERLRLDKEKTEKMLDGRDGVLLWQMKEMEERGQIQKQLEIQVDRLFRLKELKSYCMRISPLKSLREKQQRGGWNINELHSLNRGSVVKFNPNLTKAHVPCVMLRLPRVPLQGLNILLHFSRNQVTNHSENTTTRGTSTIGALSLYQPVYCPVFANGSWHDGGL</sequence>
<reference evidence="3 4" key="1">
    <citation type="journal article" date="2024" name="G3 (Bethesda)">
        <title>Genome assembly of Hibiscus sabdariffa L. provides insights into metabolisms of medicinal natural products.</title>
        <authorList>
            <person name="Kim T."/>
        </authorList>
    </citation>
    <scope>NUCLEOTIDE SEQUENCE [LARGE SCALE GENOMIC DNA]</scope>
    <source>
        <strain evidence="3">TK-2024</strain>
        <tissue evidence="3">Old leaves</tissue>
    </source>
</reference>
<accession>A0ABR2RTX7</accession>
<name>A0ABR2RTX7_9ROSI</name>
<feature type="coiled-coil region" evidence="1">
    <location>
        <begin position="57"/>
        <end position="84"/>
    </location>
</feature>
<feature type="compositionally biased region" description="Basic residues" evidence="2">
    <location>
        <begin position="1"/>
        <end position="10"/>
    </location>
</feature>
<organism evidence="3 4">
    <name type="scientific">Hibiscus sabdariffa</name>
    <name type="common">roselle</name>
    <dbReference type="NCBI Taxonomy" id="183260"/>
    <lineage>
        <taxon>Eukaryota</taxon>
        <taxon>Viridiplantae</taxon>
        <taxon>Streptophyta</taxon>
        <taxon>Embryophyta</taxon>
        <taxon>Tracheophyta</taxon>
        <taxon>Spermatophyta</taxon>
        <taxon>Magnoliopsida</taxon>
        <taxon>eudicotyledons</taxon>
        <taxon>Gunneridae</taxon>
        <taxon>Pentapetalae</taxon>
        <taxon>rosids</taxon>
        <taxon>malvids</taxon>
        <taxon>Malvales</taxon>
        <taxon>Malvaceae</taxon>
        <taxon>Malvoideae</taxon>
        <taxon>Hibiscus</taxon>
    </lineage>
</organism>
<keyword evidence="4" id="KW-1185">Reference proteome</keyword>
<evidence type="ECO:0000256" key="2">
    <source>
        <dbReference type="SAM" id="MobiDB-lite"/>
    </source>
</evidence>
<keyword evidence="1" id="KW-0175">Coiled coil</keyword>
<comment type="caution">
    <text evidence="3">The sequence shown here is derived from an EMBL/GenBank/DDBJ whole genome shotgun (WGS) entry which is preliminary data.</text>
</comment>
<proteinExistence type="predicted"/>
<dbReference type="PANTHER" id="PTHR36790">
    <property type="entry name" value="MYELIN TRANSCRIPTION FACTOR"/>
    <property type="match status" value="1"/>
</dbReference>
<dbReference type="PANTHER" id="PTHR36790:SF1">
    <property type="entry name" value="MYELIN TRANSCRIPTION FACTOR"/>
    <property type="match status" value="1"/>
</dbReference>
<protein>
    <submittedName>
        <fullName evidence="3">Uncharacterized protein</fullName>
    </submittedName>
</protein>
<gene>
    <name evidence="3" type="ORF">V6N11_007242</name>
</gene>
<evidence type="ECO:0000313" key="4">
    <source>
        <dbReference type="Proteomes" id="UP001396334"/>
    </source>
</evidence>
<evidence type="ECO:0000313" key="3">
    <source>
        <dbReference type="EMBL" id="KAK9016162.1"/>
    </source>
</evidence>
<dbReference type="EMBL" id="JBBPBN010000021">
    <property type="protein sequence ID" value="KAK9016162.1"/>
    <property type="molecule type" value="Genomic_DNA"/>
</dbReference>
<evidence type="ECO:0000256" key="1">
    <source>
        <dbReference type="SAM" id="Coils"/>
    </source>
</evidence>